<evidence type="ECO:0000256" key="1">
    <source>
        <dbReference type="SAM" id="MobiDB-lite"/>
    </source>
</evidence>
<feature type="compositionally biased region" description="Polar residues" evidence="1">
    <location>
        <begin position="1"/>
        <end position="10"/>
    </location>
</feature>
<proteinExistence type="predicted"/>
<evidence type="ECO:0000313" key="3">
    <source>
        <dbReference type="Proteomes" id="UP000290572"/>
    </source>
</evidence>
<dbReference type="Proteomes" id="UP000290572">
    <property type="component" value="Unassembled WGS sequence"/>
</dbReference>
<feature type="region of interest" description="Disordered" evidence="1">
    <location>
        <begin position="1"/>
        <end position="43"/>
    </location>
</feature>
<evidence type="ECO:0000313" key="2">
    <source>
        <dbReference type="EMBL" id="RXN29646.1"/>
    </source>
</evidence>
<organism evidence="2 3">
    <name type="scientific">Labeo rohita</name>
    <name type="common">Indian major carp</name>
    <name type="synonym">Cyprinus rohita</name>
    <dbReference type="NCBI Taxonomy" id="84645"/>
    <lineage>
        <taxon>Eukaryota</taxon>
        <taxon>Metazoa</taxon>
        <taxon>Chordata</taxon>
        <taxon>Craniata</taxon>
        <taxon>Vertebrata</taxon>
        <taxon>Euteleostomi</taxon>
        <taxon>Actinopterygii</taxon>
        <taxon>Neopterygii</taxon>
        <taxon>Teleostei</taxon>
        <taxon>Ostariophysi</taxon>
        <taxon>Cypriniformes</taxon>
        <taxon>Cyprinidae</taxon>
        <taxon>Labeoninae</taxon>
        <taxon>Labeonini</taxon>
        <taxon>Labeo</taxon>
    </lineage>
</organism>
<comment type="caution">
    <text evidence="2">The sequence shown here is derived from an EMBL/GenBank/DDBJ whole genome shotgun (WGS) entry which is preliminary data.</text>
</comment>
<gene>
    <name evidence="2" type="ORF">ROHU_018232</name>
</gene>
<accession>A0A498NDW7</accession>
<name>A0A498NDW7_LABRO</name>
<dbReference type="EMBL" id="QBIY01011748">
    <property type="protein sequence ID" value="RXN29646.1"/>
    <property type="molecule type" value="Genomic_DNA"/>
</dbReference>
<reference evidence="2 3" key="1">
    <citation type="submission" date="2018-03" db="EMBL/GenBank/DDBJ databases">
        <title>Draft genome sequence of Rohu Carp (Labeo rohita).</title>
        <authorList>
            <person name="Das P."/>
            <person name="Kushwaha B."/>
            <person name="Joshi C.G."/>
            <person name="Kumar D."/>
            <person name="Nagpure N.S."/>
            <person name="Sahoo L."/>
            <person name="Das S.P."/>
            <person name="Bit A."/>
            <person name="Patnaik S."/>
            <person name="Meher P.K."/>
            <person name="Jayasankar P."/>
            <person name="Koringa P.G."/>
            <person name="Patel N.V."/>
            <person name="Hinsu A.T."/>
            <person name="Kumar R."/>
            <person name="Pandey M."/>
            <person name="Agarwal S."/>
            <person name="Srivastava S."/>
            <person name="Singh M."/>
            <person name="Iquebal M.A."/>
            <person name="Jaiswal S."/>
            <person name="Angadi U.B."/>
            <person name="Kumar N."/>
            <person name="Raza M."/>
            <person name="Shah T.M."/>
            <person name="Rai A."/>
            <person name="Jena J.K."/>
        </authorList>
    </citation>
    <scope>NUCLEOTIDE SEQUENCE [LARGE SCALE GENOMIC DNA]</scope>
    <source>
        <strain evidence="2">DASCIFA01</strain>
        <tissue evidence="2">Testis</tissue>
    </source>
</reference>
<keyword evidence="3" id="KW-1185">Reference proteome</keyword>
<protein>
    <submittedName>
        <fullName evidence="2">Uncharacterized protein</fullName>
    </submittedName>
</protein>
<sequence length="73" mass="8277">MRGASGNSLSEPKDERNGQIARDAQYKPTSDHERGGSLLLEGNDPYVRSSVRFLTLFRRHSQHSARLQLLLRV</sequence>
<dbReference type="AlphaFoldDB" id="A0A498NDW7"/>